<evidence type="ECO:0008006" key="5">
    <source>
        <dbReference type="Google" id="ProtNLM"/>
    </source>
</evidence>
<proteinExistence type="predicted"/>
<organism evidence="3 4">
    <name type="scientific">Crepidotus variabilis</name>
    <dbReference type="NCBI Taxonomy" id="179855"/>
    <lineage>
        <taxon>Eukaryota</taxon>
        <taxon>Fungi</taxon>
        <taxon>Dikarya</taxon>
        <taxon>Basidiomycota</taxon>
        <taxon>Agaricomycotina</taxon>
        <taxon>Agaricomycetes</taxon>
        <taxon>Agaricomycetidae</taxon>
        <taxon>Agaricales</taxon>
        <taxon>Agaricineae</taxon>
        <taxon>Crepidotaceae</taxon>
        <taxon>Crepidotus</taxon>
    </lineage>
</organism>
<evidence type="ECO:0000313" key="3">
    <source>
        <dbReference type="EMBL" id="KAF9527499.1"/>
    </source>
</evidence>
<feature type="signal peptide" evidence="2">
    <location>
        <begin position="1"/>
        <end position="19"/>
    </location>
</feature>
<accession>A0A9P6EEX3</accession>
<feature type="chain" id="PRO_5040349690" description="Lysine-specific metallo-endopeptidase domain-containing protein" evidence="2">
    <location>
        <begin position="20"/>
        <end position="318"/>
    </location>
</feature>
<keyword evidence="2" id="KW-0732">Signal</keyword>
<dbReference type="GO" id="GO:0008237">
    <property type="term" value="F:metallopeptidase activity"/>
    <property type="evidence" value="ECO:0007669"/>
    <property type="project" value="InterPro"/>
</dbReference>
<comment type="caution">
    <text evidence="3">The sequence shown here is derived from an EMBL/GenBank/DDBJ whole genome shotgun (WGS) entry which is preliminary data.</text>
</comment>
<protein>
    <recommendedName>
        <fullName evidence="5">Lysine-specific metallo-endopeptidase domain-containing protein</fullName>
    </recommendedName>
</protein>
<dbReference type="OrthoDB" id="3067737at2759"/>
<evidence type="ECO:0000256" key="1">
    <source>
        <dbReference type="SAM" id="MobiDB-lite"/>
    </source>
</evidence>
<dbReference type="InterPro" id="IPR024079">
    <property type="entry name" value="MetalloPept_cat_dom_sf"/>
</dbReference>
<sequence>MFPLYRIAVVLALVQVALSVPLKIAYDRDASGAATKANKDRLDAATTLANSQIVNMRKGLDKAKAGDAKAKVLYEATFGKAGANSDINKVDQTVKALETGTMTAKVAAHPFRNGEIAAVPWSQNKKTDPWVAGPVRFSKQFHGDGDKPLDANGRAGTIIHEATHQLKGTGDDVHKTNGKIIPVSGEAKDAHATLTGYTSAHNMHKTVAEVKKDKAFTGVRDKATNMHENAESYALFASLCSQPGVLRRRDIHPFNRALVEGDDEQLEYLARRNSCKLPPNHIAKKAAAKKAEAAKKSAKSPVIAKKSQANGKVLLRSG</sequence>
<dbReference type="EMBL" id="MU157860">
    <property type="protein sequence ID" value="KAF9527499.1"/>
    <property type="molecule type" value="Genomic_DNA"/>
</dbReference>
<keyword evidence="4" id="KW-1185">Reference proteome</keyword>
<dbReference type="AlphaFoldDB" id="A0A9P6EEX3"/>
<feature type="region of interest" description="Disordered" evidence="1">
    <location>
        <begin position="295"/>
        <end position="318"/>
    </location>
</feature>
<evidence type="ECO:0000313" key="4">
    <source>
        <dbReference type="Proteomes" id="UP000807306"/>
    </source>
</evidence>
<gene>
    <name evidence="3" type="ORF">CPB83DRAFT_387415</name>
</gene>
<dbReference type="Gene3D" id="3.40.390.10">
    <property type="entry name" value="Collagenase (Catalytic Domain)"/>
    <property type="match status" value="1"/>
</dbReference>
<name>A0A9P6EEX3_9AGAR</name>
<evidence type="ECO:0000256" key="2">
    <source>
        <dbReference type="SAM" id="SignalP"/>
    </source>
</evidence>
<reference evidence="3" key="1">
    <citation type="submission" date="2020-11" db="EMBL/GenBank/DDBJ databases">
        <authorList>
            <consortium name="DOE Joint Genome Institute"/>
            <person name="Ahrendt S."/>
            <person name="Riley R."/>
            <person name="Andreopoulos W."/>
            <person name="Labutti K."/>
            <person name="Pangilinan J."/>
            <person name="Ruiz-Duenas F.J."/>
            <person name="Barrasa J.M."/>
            <person name="Sanchez-Garcia M."/>
            <person name="Camarero S."/>
            <person name="Miyauchi S."/>
            <person name="Serrano A."/>
            <person name="Linde D."/>
            <person name="Babiker R."/>
            <person name="Drula E."/>
            <person name="Ayuso-Fernandez I."/>
            <person name="Pacheco R."/>
            <person name="Padilla G."/>
            <person name="Ferreira P."/>
            <person name="Barriuso J."/>
            <person name="Kellner H."/>
            <person name="Castanera R."/>
            <person name="Alfaro M."/>
            <person name="Ramirez L."/>
            <person name="Pisabarro A.G."/>
            <person name="Kuo A."/>
            <person name="Tritt A."/>
            <person name="Lipzen A."/>
            <person name="He G."/>
            <person name="Yan M."/>
            <person name="Ng V."/>
            <person name="Cullen D."/>
            <person name="Martin F."/>
            <person name="Rosso M.-N."/>
            <person name="Henrissat B."/>
            <person name="Hibbett D."/>
            <person name="Martinez A.T."/>
            <person name="Grigoriev I.V."/>
        </authorList>
    </citation>
    <scope>NUCLEOTIDE SEQUENCE</scope>
    <source>
        <strain evidence="3">CBS 506.95</strain>
    </source>
</reference>
<dbReference type="Proteomes" id="UP000807306">
    <property type="component" value="Unassembled WGS sequence"/>
</dbReference>